<dbReference type="OrthoDB" id="4422435at2"/>
<keyword evidence="1" id="KW-0812">Transmembrane</keyword>
<name>A0A4R6SBP7_LABRH</name>
<keyword evidence="1" id="KW-1133">Transmembrane helix</keyword>
<dbReference type="Pfam" id="PF12028">
    <property type="entry name" value="DUF3515"/>
    <property type="match status" value="1"/>
</dbReference>
<evidence type="ECO:0000256" key="1">
    <source>
        <dbReference type="SAM" id="Phobius"/>
    </source>
</evidence>
<keyword evidence="3" id="KW-1185">Reference proteome</keyword>
<comment type="caution">
    <text evidence="2">The sequence shown here is derived from an EMBL/GenBank/DDBJ whole genome shotgun (WGS) entry which is preliminary data.</text>
</comment>
<organism evidence="2 3">
    <name type="scientific">Labedaea rhizosphaerae</name>
    <dbReference type="NCBI Taxonomy" id="598644"/>
    <lineage>
        <taxon>Bacteria</taxon>
        <taxon>Bacillati</taxon>
        <taxon>Actinomycetota</taxon>
        <taxon>Actinomycetes</taxon>
        <taxon>Pseudonocardiales</taxon>
        <taxon>Pseudonocardiaceae</taxon>
        <taxon>Labedaea</taxon>
    </lineage>
</organism>
<dbReference type="InterPro" id="IPR021903">
    <property type="entry name" value="DUF3515"/>
</dbReference>
<dbReference type="EMBL" id="SNXZ01000003">
    <property type="protein sequence ID" value="TDP97469.1"/>
    <property type="molecule type" value="Genomic_DNA"/>
</dbReference>
<feature type="transmembrane region" description="Helical" evidence="1">
    <location>
        <begin position="12"/>
        <end position="32"/>
    </location>
</feature>
<protein>
    <submittedName>
        <fullName evidence="2">Uncharacterized protein DUF3515</fullName>
    </submittedName>
</protein>
<reference evidence="2 3" key="1">
    <citation type="submission" date="2019-03" db="EMBL/GenBank/DDBJ databases">
        <title>Genomic Encyclopedia of Type Strains, Phase IV (KMG-IV): sequencing the most valuable type-strain genomes for metagenomic binning, comparative biology and taxonomic classification.</title>
        <authorList>
            <person name="Goeker M."/>
        </authorList>
    </citation>
    <scope>NUCLEOTIDE SEQUENCE [LARGE SCALE GENOMIC DNA]</scope>
    <source>
        <strain evidence="2 3">DSM 45361</strain>
    </source>
</reference>
<keyword evidence="1" id="KW-0472">Membrane</keyword>
<dbReference type="RefSeq" id="WP_133850671.1">
    <property type="nucleotide sequence ID" value="NZ_SNXZ01000003.1"/>
</dbReference>
<accession>A0A4R6SBP7</accession>
<dbReference type="AlphaFoldDB" id="A0A4R6SBP7"/>
<gene>
    <name evidence="2" type="ORF">EV186_103433</name>
</gene>
<evidence type="ECO:0000313" key="2">
    <source>
        <dbReference type="EMBL" id="TDP97469.1"/>
    </source>
</evidence>
<dbReference type="Proteomes" id="UP000295444">
    <property type="component" value="Unassembled WGS sequence"/>
</dbReference>
<sequence>MSQKTFYPRGAVIAASVLVGLLIAGVIVLAVVNGGTDTAGPAPTTTSAAPRPVALVPVDAPDAGGADCAKLVKALPRTLVSNGKPLARAQIAAPAPKAALAWGPAESPVVLRCGLSRPPELTRTSSLRVISGVQWLPIGGDDAITWYAVDRAVTVALTIPQDAGTGPIQDVSSTIGKTLAAKPVF</sequence>
<evidence type="ECO:0000313" key="3">
    <source>
        <dbReference type="Proteomes" id="UP000295444"/>
    </source>
</evidence>
<proteinExistence type="predicted"/>